<organism evidence="2 3">
    <name type="scientific">Stylosanthes scabra</name>
    <dbReference type="NCBI Taxonomy" id="79078"/>
    <lineage>
        <taxon>Eukaryota</taxon>
        <taxon>Viridiplantae</taxon>
        <taxon>Streptophyta</taxon>
        <taxon>Embryophyta</taxon>
        <taxon>Tracheophyta</taxon>
        <taxon>Spermatophyta</taxon>
        <taxon>Magnoliopsida</taxon>
        <taxon>eudicotyledons</taxon>
        <taxon>Gunneridae</taxon>
        <taxon>Pentapetalae</taxon>
        <taxon>rosids</taxon>
        <taxon>fabids</taxon>
        <taxon>Fabales</taxon>
        <taxon>Fabaceae</taxon>
        <taxon>Papilionoideae</taxon>
        <taxon>50 kb inversion clade</taxon>
        <taxon>dalbergioids sensu lato</taxon>
        <taxon>Dalbergieae</taxon>
        <taxon>Pterocarpus clade</taxon>
        <taxon>Stylosanthes</taxon>
    </lineage>
</organism>
<evidence type="ECO:0000256" key="1">
    <source>
        <dbReference type="SAM" id="MobiDB-lite"/>
    </source>
</evidence>
<proteinExistence type="predicted"/>
<feature type="region of interest" description="Disordered" evidence="1">
    <location>
        <begin position="74"/>
        <end position="107"/>
    </location>
</feature>
<dbReference type="EMBL" id="JASCZI010032920">
    <property type="protein sequence ID" value="MED6128632.1"/>
    <property type="molecule type" value="Genomic_DNA"/>
</dbReference>
<name>A0ABU6RWV3_9FABA</name>
<gene>
    <name evidence="2" type="ORF">PIB30_099780</name>
</gene>
<reference evidence="2 3" key="1">
    <citation type="journal article" date="2023" name="Plants (Basel)">
        <title>Bridging the Gap: Combining Genomics and Transcriptomics Approaches to Understand Stylosanthes scabra, an Orphan Legume from the Brazilian Caatinga.</title>
        <authorList>
            <person name="Ferreira-Neto J.R.C."/>
            <person name="da Silva M.D."/>
            <person name="Binneck E."/>
            <person name="de Melo N.F."/>
            <person name="da Silva R.H."/>
            <person name="de Melo A.L.T.M."/>
            <person name="Pandolfi V."/>
            <person name="Bustamante F.O."/>
            <person name="Brasileiro-Vidal A.C."/>
            <person name="Benko-Iseppon A.M."/>
        </authorList>
    </citation>
    <scope>NUCLEOTIDE SEQUENCE [LARGE SCALE GENOMIC DNA]</scope>
    <source>
        <tissue evidence="2">Leaves</tissue>
    </source>
</reference>
<comment type="caution">
    <text evidence="2">The sequence shown here is derived from an EMBL/GenBank/DDBJ whole genome shotgun (WGS) entry which is preliminary data.</text>
</comment>
<keyword evidence="3" id="KW-1185">Reference proteome</keyword>
<feature type="non-terminal residue" evidence="2">
    <location>
        <position position="129"/>
    </location>
</feature>
<protein>
    <submittedName>
        <fullName evidence="2">Uncharacterized protein</fullName>
    </submittedName>
</protein>
<sequence>MGKQTSILLGRPFLRIAKFRLDAFSGTFSFVVGPKVIKFNVNKKMITPVVDYALSQCDVIDELVVEVQQEGSMPMIDGDVSTTQDFGDSNVPRTVEEEDKEPEKEVKADLKPLPLHLKYAYLEGDNKCP</sequence>
<accession>A0ABU6RWV3</accession>
<evidence type="ECO:0000313" key="2">
    <source>
        <dbReference type="EMBL" id="MED6128632.1"/>
    </source>
</evidence>
<dbReference type="Proteomes" id="UP001341840">
    <property type="component" value="Unassembled WGS sequence"/>
</dbReference>
<evidence type="ECO:0000313" key="3">
    <source>
        <dbReference type="Proteomes" id="UP001341840"/>
    </source>
</evidence>